<comment type="caution">
    <text evidence="1">The sequence shown here is derived from an EMBL/GenBank/DDBJ whole genome shotgun (WGS) entry which is preliminary data.</text>
</comment>
<dbReference type="AlphaFoldDB" id="A0A8J3BEH3"/>
<organism evidence="1 2">
    <name type="scientific">Yeosuana aromativorans</name>
    <dbReference type="NCBI Taxonomy" id="288019"/>
    <lineage>
        <taxon>Bacteria</taxon>
        <taxon>Pseudomonadati</taxon>
        <taxon>Bacteroidota</taxon>
        <taxon>Flavobacteriia</taxon>
        <taxon>Flavobacteriales</taxon>
        <taxon>Flavobacteriaceae</taxon>
        <taxon>Yeosuana</taxon>
    </lineage>
</organism>
<dbReference type="Proteomes" id="UP000612329">
    <property type="component" value="Unassembled WGS sequence"/>
</dbReference>
<name>A0A8J3BEH3_9FLAO</name>
<gene>
    <name evidence="1" type="ORF">GCM10007962_07160</name>
</gene>
<dbReference type="EMBL" id="BMNR01000002">
    <property type="protein sequence ID" value="GGK15467.1"/>
    <property type="molecule type" value="Genomic_DNA"/>
</dbReference>
<accession>A0A8J3BEH3</accession>
<protein>
    <submittedName>
        <fullName evidence="1">Uncharacterized protein</fullName>
    </submittedName>
</protein>
<proteinExistence type="predicted"/>
<evidence type="ECO:0000313" key="2">
    <source>
        <dbReference type="Proteomes" id="UP000612329"/>
    </source>
</evidence>
<keyword evidence="2" id="KW-1185">Reference proteome</keyword>
<evidence type="ECO:0000313" key="1">
    <source>
        <dbReference type="EMBL" id="GGK15467.1"/>
    </source>
</evidence>
<reference evidence="1" key="1">
    <citation type="journal article" date="2014" name="Int. J. Syst. Evol. Microbiol.">
        <title>Complete genome sequence of Corynebacterium casei LMG S-19264T (=DSM 44701T), isolated from a smear-ripened cheese.</title>
        <authorList>
            <consortium name="US DOE Joint Genome Institute (JGI-PGF)"/>
            <person name="Walter F."/>
            <person name="Albersmeier A."/>
            <person name="Kalinowski J."/>
            <person name="Ruckert C."/>
        </authorList>
    </citation>
    <scope>NUCLEOTIDE SEQUENCE</scope>
    <source>
        <strain evidence="1">JCM 12862</strain>
    </source>
</reference>
<reference evidence="1" key="2">
    <citation type="submission" date="2020-09" db="EMBL/GenBank/DDBJ databases">
        <authorList>
            <person name="Sun Q."/>
            <person name="Ohkuma M."/>
        </authorList>
    </citation>
    <scope>NUCLEOTIDE SEQUENCE</scope>
    <source>
        <strain evidence="1">JCM 12862</strain>
    </source>
</reference>
<sequence>MCALAGLFGHRCSASKKEEQTENHITIFNFKLFHKIPIVIDGQGKANPKNLKHKF</sequence>